<comment type="function">
    <text evidence="8">Transfers the 4'-phosphopantetheine moiety from coenzyme A to a Ser of acyl-carrier-protein.</text>
</comment>
<keyword evidence="3 8" id="KW-0479">Metal-binding</keyword>
<evidence type="ECO:0000256" key="2">
    <source>
        <dbReference type="ARBA" id="ARBA00022679"/>
    </source>
</evidence>
<keyword evidence="1 8" id="KW-0444">Lipid biosynthesis</keyword>
<feature type="binding site" evidence="8">
    <location>
        <position position="5"/>
    </location>
    <ligand>
        <name>Mg(2+)</name>
        <dbReference type="ChEBI" id="CHEBI:18420"/>
    </ligand>
</feature>
<dbReference type="InterPro" id="IPR037143">
    <property type="entry name" value="4-PPantetheinyl_Trfase_dom_sf"/>
</dbReference>
<dbReference type="NCBIfam" id="TIGR00556">
    <property type="entry name" value="pantethn_trn"/>
    <property type="match status" value="1"/>
</dbReference>
<evidence type="ECO:0000256" key="8">
    <source>
        <dbReference type="HAMAP-Rule" id="MF_00101"/>
    </source>
</evidence>
<proteinExistence type="inferred from homology"/>
<dbReference type="PATRIC" id="fig|1588748.3.peg.1159"/>
<dbReference type="STRING" id="1588748.HMPREF3182_01201"/>
<reference evidence="11" key="1">
    <citation type="submission" date="2016-01" db="EMBL/GenBank/DDBJ databases">
        <authorList>
            <person name="Mitreva M."/>
            <person name="Pepin K.H."/>
            <person name="Mihindukulasuriya K.A."/>
            <person name="Fulton R."/>
            <person name="Fronick C."/>
            <person name="O'Laughlin M."/>
            <person name="Miner T."/>
            <person name="Herter B."/>
            <person name="Rosa B.A."/>
            <person name="Cordes M."/>
            <person name="Tomlinson C."/>
            <person name="Wollam A."/>
            <person name="Palsikar V.B."/>
            <person name="Mardis E.R."/>
            <person name="Wilson R.K."/>
        </authorList>
    </citation>
    <scope>NUCLEOTIDE SEQUENCE [LARGE SCALE GENOMIC DNA]</scope>
    <source>
        <strain evidence="11">KA00182</strain>
    </source>
</reference>
<dbReference type="SUPFAM" id="SSF56214">
    <property type="entry name" value="4'-phosphopantetheinyl transferase"/>
    <property type="match status" value="1"/>
</dbReference>
<dbReference type="EMBL" id="LSDT01000044">
    <property type="protein sequence ID" value="KXB90776.1"/>
    <property type="molecule type" value="Genomic_DNA"/>
</dbReference>
<dbReference type="Pfam" id="PF01648">
    <property type="entry name" value="ACPS"/>
    <property type="match status" value="1"/>
</dbReference>
<comment type="caution">
    <text evidence="10">The sequence shown here is derived from an EMBL/GenBank/DDBJ whole genome shotgun (WGS) entry which is preliminary data.</text>
</comment>
<dbReference type="GO" id="GO:0006633">
    <property type="term" value="P:fatty acid biosynthetic process"/>
    <property type="evidence" value="ECO:0007669"/>
    <property type="project" value="UniProtKB-UniRule"/>
</dbReference>
<dbReference type="InterPro" id="IPR004568">
    <property type="entry name" value="Ppantetheine-prot_Trfase_dom"/>
</dbReference>
<dbReference type="AlphaFoldDB" id="A0A134CEZ2"/>
<comment type="cofactor">
    <cofactor evidence="8">
        <name>Mg(2+)</name>
        <dbReference type="ChEBI" id="CHEBI:18420"/>
    </cofactor>
</comment>
<sequence length="130" mass="14597">MVGIDIVEITRIESLCQQHEKRLGKFFTAYELAYSAARKQTRAATLAGIYAAKEAFYKALGTGFREGQWTDVEVKHSDLGAPYFVFYGVYAQRVELYGGTPYVSISHDGAYAIAQVVWWRNERGASDEKA</sequence>
<keyword evidence="5 8" id="KW-0460">Magnesium</keyword>
<accession>A0A134CEZ2</accession>
<evidence type="ECO:0000313" key="10">
    <source>
        <dbReference type="EMBL" id="KXB90776.1"/>
    </source>
</evidence>
<comment type="similarity">
    <text evidence="8">Belongs to the P-Pant transferase superfamily. AcpS family.</text>
</comment>
<evidence type="ECO:0000256" key="7">
    <source>
        <dbReference type="ARBA" id="ARBA00023160"/>
    </source>
</evidence>
<evidence type="ECO:0000313" key="11">
    <source>
        <dbReference type="Proteomes" id="UP000070160"/>
    </source>
</evidence>
<feature type="binding site" evidence="8">
    <location>
        <position position="54"/>
    </location>
    <ligand>
        <name>Mg(2+)</name>
        <dbReference type="ChEBI" id="CHEBI:18420"/>
    </ligand>
</feature>
<comment type="catalytic activity">
    <reaction evidence="8">
        <text>apo-[ACP] + CoA = holo-[ACP] + adenosine 3',5'-bisphosphate + H(+)</text>
        <dbReference type="Rhea" id="RHEA:12068"/>
        <dbReference type="Rhea" id="RHEA-COMP:9685"/>
        <dbReference type="Rhea" id="RHEA-COMP:9690"/>
        <dbReference type="ChEBI" id="CHEBI:15378"/>
        <dbReference type="ChEBI" id="CHEBI:29999"/>
        <dbReference type="ChEBI" id="CHEBI:57287"/>
        <dbReference type="ChEBI" id="CHEBI:58343"/>
        <dbReference type="ChEBI" id="CHEBI:64479"/>
        <dbReference type="EC" id="2.7.8.7"/>
    </reaction>
</comment>
<keyword evidence="8" id="KW-0963">Cytoplasm</keyword>
<organism evidence="10 11">
    <name type="scientific">Megasphaera hutchinsoni</name>
    <dbReference type="NCBI Taxonomy" id="1588748"/>
    <lineage>
        <taxon>Bacteria</taxon>
        <taxon>Bacillati</taxon>
        <taxon>Bacillota</taxon>
        <taxon>Negativicutes</taxon>
        <taxon>Veillonellales</taxon>
        <taxon>Veillonellaceae</taxon>
        <taxon>Megasphaera</taxon>
    </lineage>
</organism>
<name>A0A134CEZ2_9FIRM</name>
<dbReference type="EC" id="2.7.8.7" evidence="8"/>
<dbReference type="GO" id="GO:0005737">
    <property type="term" value="C:cytoplasm"/>
    <property type="evidence" value="ECO:0007669"/>
    <property type="project" value="UniProtKB-SubCell"/>
</dbReference>
<evidence type="ECO:0000256" key="4">
    <source>
        <dbReference type="ARBA" id="ARBA00022832"/>
    </source>
</evidence>
<keyword evidence="4 8" id="KW-0276">Fatty acid metabolism</keyword>
<dbReference type="InterPro" id="IPR002582">
    <property type="entry name" value="ACPS"/>
</dbReference>
<keyword evidence="7 8" id="KW-0275">Fatty acid biosynthesis</keyword>
<keyword evidence="6 8" id="KW-0443">Lipid metabolism</keyword>
<evidence type="ECO:0000256" key="1">
    <source>
        <dbReference type="ARBA" id="ARBA00022516"/>
    </source>
</evidence>
<dbReference type="InterPro" id="IPR008278">
    <property type="entry name" value="4-PPantetheinyl_Trfase_dom"/>
</dbReference>
<dbReference type="GO" id="GO:0008897">
    <property type="term" value="F:holo-[acyl-carrier-protein] synthase activity"/>
    <property type="evidence" value="ECO:0007669"/>
    <property type="project" value="UniProtKB-UniRule"/>
</dbReference>
<keyword evidence="2 8" id="KW-0808">Transferase</keyword>
<dbReference type="NCBIfam" id="TIGR00516">
    <property type="entry name" value="acpS"/>
    <property type="match status" value="1"/>
</dbReference>
<evidence type="ECO:0000256" key="6">
    <source>
        <dbReference type="ARBA" id="ARBA00023098"/>
    </source>
</evidence>
<comment type="subcellular location">
    <subcellularLocation>
        <location evidence="8">Cytoplasm</location>
    </subcellularLocation>
</comment>
<feature type="domain" description="4'-phosphopantetheinyl transferase" evidence="9">
    <location>
        <begin position="2"/>
        <end position="93"/>
    </location>
</feature>
<dbReference type="GO" id="GO:0000287">
    <property type="term" value="F:magnesium ion binding"/>
    <property type="evidence" value="ECO:0007669"/>
    <property type="project" value="UniProtKB-UniRule"/>
</dbReference>
<dbReference type="HAMAP" id="MF_00101">
    <property type="entry name" value="AcpS"/>
    <property type="match status" value="1"/>
</dbReference>
<dbReference type="RefSeq" id="WP_062486057.1">
    <property type="nucleotide sequence ID" value="NZ_KQ960952.1"/>
</dbReference>
<protein>
    <recommendedName>
        <fullName evidence="8">Holo-[acyl-carrier-protein] synthase</fullName>
        <shortName evidence="8">Holo-ACP synthase</shortName>
        <ecNumber evidence="8">2.7.8.7</ecNumber>
    </recommendedName>
    <alternativeName>
        <fullName evidence="8">4'-phosphopantetheinyl transferase AcpS</fullName>
    </alternativeName>
</protein>
<keyword evidence="11" id="KW-1185">Reference proteome</keyword>
<evidence type="ECO:0000259" key="9">
    <source>
        <dbReference type="Pfam" id="PF01648"/>
    </source>
</evidence>
<dbReference type="Gene3D" id="3.90.470.20">
    <property type="entry name" value="4'-phosphopantetheinyl transferase domain"/>
    <property type="match status" value="1"/>
</dbReference>
<evidence type="ECO:0000256" key="5">
    <source>
        <dbReference type="ARBA" id="ARBA00022842"/>
    </source>
</evidence>
<dbReference type="Proteomes" id="UP000070160">
    <property type="component" value="Unassembled WGS sequence"/>
</dbReference>
<evidence type="ECO:0000256" key="3">
    <source>
        <dbReference type="ARBA" id="ARBA00022723"/>
    </source>
</evidence>
<gene>
    <name evidence="8" type="primary">acpS</name>
    <name evidence="10" type="ORF">HMPREF3182_01201</name>
</gene>